<proteinExistence type="predicted"/>
<dbReference type="EMBL" id="JACVVK020000219">
    <property type="protein sequence ID" value="KAK7483879.1"/>
    <property type="molecule type" value="Genomic_DNA"/>
</dbReference>
<dbReference type="Proteomes" id="UP001519460">
    <property type="component" value="Unassembled WGS sequence"/>
</dbReference>
<protein>
    <submittedName>
        <fullName evidence="1">Uncharacterized protein</fullName>
    </submittedName>
</protein>
<sequence>MVTVRVNRFLLMHYSPITQHDVLLLEKRESNTGGLTGIRDKRVESDPREATTGYVLPRLESLVSELQVRGFSLFVSQFRKFVKSEN</sequence>
<reference evidence="1 2" key="1">
    <citation type="journal article" date="2023" name="Sci. Data">
        <title>Genome assembly of the Korean intertidal mud-creeper Batillaria attramentaria.</title>
        <authorList>
            <person name="Patra A.K."/>
            <person name="Ho P.T."/>
            <person name="Jun S."/>
            <person name="Lee S.J."/>
            <person name="Kim Y."/>
            <person name="Won Y.J."/>
        </authorList>
    </citation>
    <scope>NUCLEOTIDE SEQUENCE [LARGE SCALE GENOMIC DNA]</scope>
    <source>
        <strain evidence="1">Wonlab-2016</strain>
    </source>
</reference>
<comment type="caution">
    <text evidence="1">The sequence shown here is derived from an EMBL/GenBank/DDBJ whole genome shotgun (WGS) entry which is preliminary data.</text>
</comment>
<keyword evidence="2" id="KW-1185">Reference proteome</keyword>
<gene>
    <name evidence="1" type="ORF">BaRGS_00024896</name>
</gene>
<evidence type="ECO:0000313" key="2">
    <source>
        <dbReference type="Proteomes" id="UP001519460"/>
    </source>
</evidence>
<accession>A0ABD0K9S3</accession>
<name>A0ABD0K9S3_9CAEN</name>
<evidence type="ECO:0000313" key="1">
    <source>
        <dbReference type="EMBL" id="KAK7483879.1"/>
    </source>
</evidence>
<organism evidence="1 2">
    <name type="scientific">Batillaria attramentaria</name>
    <dbReference type="NCBI Taxonomy" id="370345"/>
    <lineage>
        <taxon>Eukaryota</taxon>
        <taxon>Metazoa</taxon>
        <taxon>Spiralia</taxon>
        <taxon>Lophotrochozoa</taxon>
        <taxon>Mollusca</taxon>
        <taxon>Gastropoda</taxon>
        <taxon>Caenogastropoda</taxon>
        <taxon>Sorbeoconcha</taxon>
        <taxon>Cerithioidea</taxon>
        <taxon>Batillariidae</taxon>
        <taxon>Batillaria</taxon>
    </lineage>
</organism>
<dbReference type="AlphaFoldDB" id="A0ABD0K9S3"/>